<dbReference type="EMBL" id="JADBGQ010000002">
    <property type="protein sequence ID" value="KAG5410604.1"/>
    <property type="molecule type" value="Genomic_DNA"/>
</dbReference>
<accession>A0ABQ7NIC0</accession>
<reference evidence="1 2" key="1">
    <citation type="submission" date="2021-03" db="EMBL/GenBank/DDBJ databases">
        <authorList>
            <person name="King G.J."/>
            <person name="Bancroft I."/>
            <person name="Baten A."/>
            <person name="Bloomfield J."/>
            <person name="Borpatragohain P."/>
            <person name="He Z."/>
            <person name="Irish N."/>
            <person name="Irwin J."/>
            <person name="Liu K."/>
            <person name="Mauleon R.P."/>
            <person name="Moore J."/>
            <person name="Morris R."/>
            <person name="Ostergaard L."/>
            <person name="Wang B."/>
            <person name="Wells R."/>
        </authorList>
    </citation>
    <scope>NUCLEOTIDE SEQUENCE [LARGE SCALE GENOMIC DNA]</scope>
    <source>
        <strain evidence="1">R-o-18</strain>
        <tissue evidence="1">Leaf</tissue>
    </source>
</reference>
<gene>
    <name evidence="1" type="primary">A02g506430.1_BraROA</name>
    <name evidence="1" type="ORF">IGI04_006923</name>
</gene>
<comment type="caution">
    <text evidence="1">The sequence shown here is derived from an EMBL/GenBank/DDBJ whole genome shotgun (WGS) entry which is preliminary data.</text>
</comment>
<name>A0ABQ7NIC0_BRACM</name>
<sequence>MKLSERAIASWSDLVGLWYRSPRNLEWTHKVLCKASIAIPFGISIFDTTALNFSMYSRRLWSFF</sequence>
<organism evidence="1 2">
    <name type="scientific">Brassica rapa subsp. trilocularis</name>
    <dbReference type="NCBI Taxonomy" id="1813537"/>
    <lineage>
        <taxon>Eukaryota</taxon>
        <taxon>Viridiplantae</taxon>
        <taxon>Streptophyta</taxon>
        <taxon>Embryophyta</taxon>
        <taxon>Tracheophyta</taxon>
        <taxon>Spermatophyta</taxon>
        <taxon>Magnoliopsida</taxon>
        <taxon>eudicotyledons</taxon>
        <taxon>Gunneridae</taxon>
        <taxon>Pentapetalae</taxon>
        <taxon>rosids</taxon>
        <taxon>malvids</taxon>
        <taxon>Brassicales</taxon>
        <taxon>Brassicaceae</taxon>
        <taxon>Brassiceae</taxon>
        <taxon>Brassica</taxon>
    </lineage>
</organism>
<keyword evidence="2" id="KW-1185">Reference proteome</keyword>
<evidence type="ECO:0000313" key="2">
    <source>
        <dbReference type="Proteomes" id="UP000823674"/>
    </source>
</evidence>
<protein>
    <submittedName>
        <fullName evidence="1">Uncharacterized protein</fullName>
    </submittedName>
</protein>
<dbReference type="Proteomes" id="UP000823674">
    <property type="component" value="Chromosome A02"/>
</dbReference>
<proteinExistence type="predicted"/>
<evidence type="ECO:0000313" key="1">
    <source>
        <dbReference type="EMBL" id="KAG5410604.1"/>
    </source>
</evidence>